<evidence type="ECO:0000313" key="4">
    <source>
        <dbReference type="Proteomes" id="UP001501427"/>
    </source>
</evidence>
<reference evidence="1 4" key="1">
    <citation type="journal article" date="2019" name="Int. J. Syst. Evol. Microbiol.">
        <title>The Global Catalogue of Microorganisms (GCM) 10K type strain sequencing project: providing services to taxonomists for standard genome sequencing and annotation.</title>
        <authorList>
            <consortium name="The Broad Institute Genomics Platform"/>
            <consortium name="The Broad Institute Genome Sequencing Center for Infectious Disease"/>
            <person name="Wu L."/>
            <person name="Ma J."/>
        </authorList>
    </citation>
    <scope>NUCLEOTIDE SEQUENCE [LARGE SCALE GENOMIC DNA]</scope>
    <source>
        <strain evidence="1 4">JCM 10667</strain>
    </source>
</reference>
<evidence type="ECO:0000313" key="2">
    <source>
        <dbReference type="EMBL" id="MBB4775884.1"/>
    </source>
</evidence>
<gene>
    <name evidence="2" type="ORF">F4557_004302</name>
    <name evidence="1" type="ORF">GCM10009546_42580</name>
</gene>
<evidence type="ECO:0000313" key="1">
    <source>
        <dbReference type="EMBL" id="GAA0575566.1"/>
    </source>
</evidence>
<name>A0A7W7IEY6_9ACTN</name>
<evidence type="ECO:0000313" key="3">
    <source>
        <dbReference type="Proteomes" id="UP000549343"/>
    </source>
</evidence>
<dbReference type="AlphaFoldDB" id="A0A7W7IEY6"/>
<sequence length="69" mass="8050">MADRHRLRRFLDRFMYDVGCGWCVFFGYPLPPWCVPPDPAASADLPPGHPECMCKTPPSPEERRLWDQM</sequence>
<organism evidence="2 3">
    <name type="scientific">Actinomadura livida</name>
    <dbReference type="NCBI Taxonomy" id="79909"/>
    <lineage>
        <taxon>Bacteria</taxon>
        <taxon>Bacillati</taxon>
        <taxon>Actinomycetota</taxon>
        <taxon>Actinomycetes</taxon>
        <taxon>Streptosporangiales</taxon>
        <taxon>Thermomonosporaceae</taxon>
        <taxon>Actinomadura</taxon>
    </lineage>
</organism>
<dbReference type="EMBL" id="BAAAHD010000040">
    <property type="protein sequence ID" value="GAA0575566.1"/>
    <property type="molecule type" value="Genomic_DNA"/>
</dbReference>
<dbReference type="EMBL" id="JACHMV010000001">
    <property type="protein sequence ID" value="MBB4775884.1"/>
    <property type="molecule type" value="Genomic_DNA"/>
</dbReference>
<reference evidence="2 3" key="2">
    <citation type="submission" date="2020-08" db="EMBL/GenBank/DDBJ databases">
        <title>Sequencing the genomes of 1000 actinobacteria strains.</title>
        <authorList>
            <person name="Klenk H.-P."/>
        </authorList>
    </citation>
    <scope>NUCLEOTIDE SEQUENCE [LARGE SCALE GENOMIC DNA]</scope>
    <source>
        <strain evidence="2 3">DSM 44772</strain>
    </source>
</reference>
<keyword evidence="4" id="KW-1185">Reference proteome</keyword>
<dbReference type="Proteomes" id="UP001501427">
    <property type="component" value="Unassembled WGS sequence"/>
</dbReference>
<comment type="caution">
    <text evidence="2">The sequence shown here is derived from an EMBL/GenBank/DDBJ whole genome shotgun (WGS) entry which is preliminary data.</text>
</comment>
<accession>A0A7W7IEY6</accession>
<dbReference type="Proteomes" id="UP000549343">
    <property type="component" value="Unassembled WGS sequence"/>
</dbReference>
<protein>
    <submittedName>
        <fullName evidence="2">Uncharacterized protein</fullName>
    </submittedName>
</protein>
<reference evidence="1" key="3">
    <citation type="submission" date="2023-12" db="EMBL/GenBank/DDBJ databases">
        <authorList>
            <person name="Sun Q."/>
            <person name="Inoue M."/>
        </authorList>
    </citation>
    <scope>NUCLEOTIDE SEQUENCE</scope>
    <source>
        <strain evidence="1">JCM 10667</strain>
    </source>
</reference>
<dbReference type="RefSeq" id="WP_221480762.1">
    <property type="nucleotide sequence ID" value="NZ_JACHMV010000001.1"/>
</dbReference>
<dbReference type="InterPro" id="IPR045701">
    <property type="entry name" value="DUF6059"/>
</dbReference>
<dbReference type="Pfam" id="PF19534">
    <property type="entry name" value="DUF6059"/>
    <property type="match status" value="1"/>
</dbReference>
<proteinExistence type="predicted"/>